<dbReference type="Gene3D" id="2.40.30.200">
    <property type="match status" value="1"/>
</dbReference>
<sequence length="176" mass="19642">MEVAALSRAVSHWLFSTDPNQYQKLLYDGSPNFYYMAAPTTVSSFKISDRTSISFSVTFSCQPFAYEMGGDEYQSVTSGDNLINDRPWKAYPLWHVSGAGNGSFVLNGTMFNFIGVNGDLYVDSDTEAVYDGQGNYQPGMVQFTNYDFPVLSPGDNKLTDISALNLEVMPRWRTLL</sequence>
<dbReference type="eggNOG" id="COG4722">
    <property type="taxonomic scope" value="Bacteria"/>
</dbReference>
<dbReference type="EMBL" id="AZFW01000017">
    <property type="protein sequence ID" value="KRM29191.1"/>
    <property type="molecule type" value="Genomic_DNA"/>
</dbReference>
<evidence type="ECO:0000313" key="2">
    <source>
        <dbReference type="Proteomes" id="UP000050949"/>
    </source>
</evidence>
<comment type="caution">
    <text evidence="1">The sequence shown here is derived from an EMBL/GenBank/DDBJ whole genome shotgun (WGS) entry which is preliminary data.</text>
</comment>
<evidence type="ECO:0000313" key="1">
    <source>
        <dbReference type="EMBL" id="KRM29191.1"/>
    </source>
</evidence>
<accession>A0A0R1XGA5</accession>
<protein>
    <submittedName>
        <fullName evidence="1">Uncharacterized protein</fullName>
    </submittedName>
</protein>
<dbReference type="AlphaFoldDB" id="A0A0R1XGA5"/>
<reference evidence="1 2" key="1">
    <citation type="journal article" date="2015" name="Genome Announc.">
        <title>Expanding the biotechnology potential of lactobacilli through comparative genomics of 213 strains and associated genera.</title>
        <authorList>
            <person name="Sun Z."/>
            <person name="Harris H.M."/>
            <person name="McCann A."/>
            <person name="Guo C."/>
            <person name="Argimon S."/>
            <person name="Zhang W."/>
            <person name="Yang X."/>
            <person name="Jeffery I.B."/>
            <person name="Cooney J.C."/>
            <person name="Kagawa T.F."/>
            <person name="Liu W."/>
            <person name="Song Y."/>
            <person name="Salvetti E."/>
            <person name="Wrobel A."/>
            <person name="Rasinkangas P."/>
            <person name="Parkhill J."/>
            <person name="Rea M.C."/>
            <person name="O'Sullivan O."/>
            <person name="Ritari J."/>
            <person name="Douillard F.P."/>
            <person name="Paul Ross R."/>
            <person name="Yang R."/>
            <person name="Briner A.E."/>
            <person name="Felis G.E."/>
            <person name="de Vos W.M."/>
            <person name="Barrangou R."/>
            <person name="Klaenhammer T.R."/>
            <person name="Caufield P.W."/>
            <person name="Cui Y."/>
            <person name="Zhang H."/>
            <person name="O'Toole P.W."/>
        </authorList>
    </citation>
    <scope>NUCLEOTIDE SEQUENCE [LARGE SCALE GENOMIC DNA]</scope>
    <source>
        <strain evidence="1 2">DSM 16991</strain>
    </source>
</reference>
<gene>
    <name evidence="1" type="ORF">FC91_GL001015</name>
</gene>
<dbReference type="Proteomes" id="UP000050949">
    <property type="component" value="Unassembled WGS sequence"/>
</dbReference>
<dbReference type="PATRIC" id="fig|1122147.4.peg.1050"/>
<proteinExistence type="predicted"/>
<name>A0A0R1XGA5_9LACO</name>
<organism evidence="1 2">
    <name type="scientific">Schleiferilactobacillus harbinensis DSM 16991</name>
    <dbReference type="NCBI Taxonomy" id="1122147"/>
    <lineage>
        <taxon>Bacteria</taxon>
        <taxon>Bacillati</taxon>
        <taxon>Bacillota</taxon>
        <taxon>Bacilli</taxon>
        <taxon>Lactobacillales</taxon>
        <taxon>Lactobacillaceae</taxon>
        <taxon>Schleiferilactobacillus</taxon>
    </lineage>
</organism>